<dbReference type="GO" id="GO:0016787">
    <property type="term" value="F:hydrolase activity"/>
    <property type="evidence" value="ECO:0007669"/>
    <property type="project" value="UniProtKB-KW"/>
</dbReference>
<keyword evidence="2" id="KW-0378">Hydrolase</keyword>
<dbReference type="Gene3D" id="3.40.710.10">
    <property type="entry name" value="DD-peptidase/beta-lactamase superfamily"/>
    <property type="match status" value="1"/>
</dbReference>
<dbReference type="SUPFAM" id="SSF56601">
    <property type="entry name" value="beta-lactamase/transpeptidase-like"/>
    <property type="match status" value="1"/>
</dbReference>
<dbReference type="Pfam" id="PF00144">
    <property type="entry name" value="Beta-lactamase"/>
    <property type="match status" value="1"/>
</dbReference>
<accession>A0ABU0ZC57</accession>
<dbReference type="PANTHER" id="PTHR46825:SF9">
    <property type="entry name" value="BETA-LACTAMASE-RELATED DOMAIN-CONTAINING PROTEIN"/>
    <property type="match status" value="1"/>
</dbReference>
<evidence type="ECO:0000259" key="1">
    <source>
        <dbReference type="Pfam" id="PF00144"/>
    </source>
</evidence>
<dbReference type="InterPro" id="IPR001466">
    <property type="entry name" value="Beta-lactam-related"/>
</dbReference>
<evidence type="ECO:0000313" key="2">
    <source>
        <dbReference type="EMBL" id="MDQ7904630.1"/>
    </source>
</evidence>
<proteinExistence type="predicted"/>
<organism evidence="2 3">
    <name type="scientific">Phytohabitans maris</name>
    <dbReference type="NCBI Taxonomy" id="3071409"/>
    <lineage>
        <taxon>Bacteria</taxon>
        <taxon>Bacillati</taxon>
        <taxon>Actinomycetota</taxon>
        <taxon>Actinomycetes</taxon>
        <taxon>Micromonosporales</taxon>
        <taxon>Micromonosporaceae</taxon>
    </lineage>
</organism>
<keyword evidence="3" id="KW-1185">Reference proteome</keyword>
<sequence length="370" mass="39393">MADLLIRLVAFETENPPGRDLAECAELLRAEMDRLGLGPEVLKPEPAGTLEDPRIVPGFVLAARAIEELTGLSFERAIQRELFEPCGMHDSTAHQTQAFLRRTAVGAFADAESGELRASPYFTLPESGAGAGATPIVTADDMLTFGQMHLAGGVAPNKNRVLSEVLTATMQEPTYDLGIPQAPPMGLGWWMFPIAGTTAPWHGGGSPGATSSFCILPEYDAAIVSFASGPGGTVLNDLLHSAVIEDISGRKVRPPLEIDPRSADPSFAGEYASFQKRMVVDKDGDALRVATRFELYDDEHREMLLGYTGSADLPPVTYTSVAPGQYAPEGATPELLSGFYGRLGLLATLPAAPGRRAGPHSGFRYIPKVG</sequence>
<dbReference type="InterPro" id="IPR012338">
    <property type="entry name" value="Beta-lactam/transpept-like"/>
</dbReference>
<protein>
    <submittedName>
        <fullName evidence="2">Serine hydrolase</fullName>
    </submittedName>
</protein>
<dbReference type="InterPro" id="IPR050491">
    <property type="entry name" value="AmpC-like"/>
</dbReference>
<evidence type="ECO:0000313" key="3">
    <source>
        <dbReference type="Proteomes" id="UP001230908"/>
    </source>
</evidence>
<dbReference type="EMBL" id="JAVHUY010000007">
    <property type="protein sequence ID" value="MDQ7904630.1"/>
    <property type="molecule type" value="Genomic_DNA"/>
</dbReference>
<dbReference type="PANTHER" id="PTHR46825">
    <property type="entry name" value="D-ALANYL-D-ALANINE-CARBOXYPEPTIDASE/ENDOPEPTIDASE AMPH"/>
    <property type="match status" value="1"/>
</dbReference>
<feature type="domain" description="Beta-lactamase-related" evidence="1">
    <location>
        <begin position="58"/>
        <end position="233"/>
    </location>
</feature>
<reference evidence="2 3" key="1">
    <citation type="submission" date="2023-08" db="EMBL/GenBank/DDBJ databases">
        <title>Phytohabitans sansha sp. nov., isolated from marine sediment.</title>
        <authorList>
            <person name="Zhao Y."/>
            <person name="Yi K."/>
        </authorList>
    </citation>
    <scope>NUCLEOTIDE SEQUENCE [LARGE SCALE GENOMIC DNA]</scope>
    <source>
        <strain evidence="2 3">ZYX-F-186</strain>
    </source>
</reference>
<gene>
    <name evidence="2" type="ORF">RB614_08855</name>
</gene>
<dbReference type="RefSeq" id="WP_308711902.1">
    <property type="nucleotide sequence ID" value="NZ_JAVHUY010000007.1"/>
</dbReference>
<dbReference type="Proteomes" id="UP001230908">
    <property type="component" value="Unassembled WGS sequence"/>
</dbReference>
<name>A0ABU0ZC57_9ACTN</name>
<comment type="caution">
    <text evidence="2">The sequence shown here is derived from an EMBL/GenBank/DDBJ whole genome shotgun (WGS) entry which is preliminary data.</text>
</comment>